<evidence type="ECO:0000313" key="3">
    <source>
        <dbReference type="Proteomes" id="UP000030700"/>
    </source>
</evidence>
<keyword evidence="1" id="KW-0175">Coiled coil</keyword>
<name>A0A0S6VSX3_9BACT</name>
<organism evidence="2">
    <name type="scientific">Candidatus Moduliflexus flocculans</name>
    <dbReference type="NCBI Taxonomy" id="1499966"/>
    <lineage>
        <taxon>Bacteria</taxon>
        <taxon>Candidatus Moduliflexota</taxon>
        <taxon>Candidatus Moduliflexia</taxon>
        <taxon>Candidatus Moduliflexales</taxon>
        <taxon>Candidatus Moduliflexaceae</taxon>
    </lineage>
</organism>
<protein>
    <submittedName>
        <fullName evidence="2">Uncharacterized protein</fullName>
    </submittedName>
</protein>
<dbReference type="Proteomes" id="UP000030700">
    <property type="component" value="Unassembled WGS sequence"/>
</dbReference>
<dbReference type="HOGENOM" id="CLU_343474_0_0_0"/>
<feature type="coiled-coil region" evidence="1">
    <location>
        <begin position="327"/>
        <end position="354"/>
    </location>
</feature>
<reference evidence="2" key="1">
    <citation type="journal article" date="2015" name="PeerJ">
        <title>First genomic representation of candidate bacterial phylum KSB3 points to enhanced environmental sensing as a trigger of wastewater bulking.</title>
        <authorList>
            <person name="Sekiguchi Y."/>
            <person name="Ohashi A."/>
            <person name="Parks D.H."/>
            <person name="Yamauchi T."/>
            <person name="Tyson G.W."/>
            <person name="Hugenholtz P."/>
        </authorList>
    </citation>
    <scope>NUCLEOTIDE SEQUENCE [LARGE SCALE GENOMIC DNA]</scope>
</reference>
<sequence>MRKSAATSLSPELQQTLTALAHAAEWINRYTTPYIDQKELEKGDKSTMNAARKLKEHINLTDAAYPNGHTVNAEILMYHKMLDQACALAVGDAENGQLVAAQVRERLFQDVIMPYDRLLGRMKKHDSVLGYGEIALKQLQAWLGTQQFSPAQQESVSAVFKELVRIIDNNRALAKKAWGGEELAWLPLQYGLHPDQYDTRDEMNRLIEFVAEKPFQSANKIYYVINEQFQAEAAKMIRIAKDYHVLWIHDYRGVNAANKPDSVSYRQTVRIYFQALLDAVKNYDTTGKIPTYLIIIDQYFYELTDGYFWLDFLQNPLESHLRLPREYQDWVQEFDNMQQQLRQAVAASKRLQEDAKTHGKNWIRQIVKVHVNVTNRADSSFRSSGVFAGIPFVPDDLMRDHRKISFYDVTESDPGKGAALYSGMGIGEQYVGPTWDDRAMLVQGPELLSLKNEARHVLEQQGFRPEQIPEVLREQTKPADYEQKLDALRQQGWNATLLDAHNRTGYARKQLNAVKATLYTLIPSGSTIIVPDGFWNAPLFSSFLVGAALRGCQTLIIAPSPENSTFTGADQLQSRTQELLARLIVMLRELQAEFAAVGGRIRVGLYNRNANLGDPKVYSEFTQTLQANPFLKEVFPFPDEVYAMLDNLAKEVEHSDYKPEYYAKDAEKRKPKLHMKINFFLSDDAKILMNQPGWEELFRTYLQYREKFLINKGHYTDVKDVPENLREAANDLAQHFVSSLTDAQKQQAMAYLTIGSQNHNYRSLIMDGEVGLVVANRASLQVLLDMFFLSGITTWIDDMETLNKYLPTYSGIKRSISRYIMRAL</sequence>
<evidence type="ECO:0000313" key="2">
    <source>
        <dbReference type="EMBL" id="GAK50600.1"/>
    </source>
</evidence>
<dbReference type="AlphaFoldDB" id="A0A0S6VSX3"/>
<dbReference type="EMBL" id="DF820456">
    <property type="protein sequence ID" value="GAK50600.1"/>
    <property type="molecule type" value="Genomic_DNA"/>
</dbReference>
<accession>A0A0S6VSX3</accession>
<evidence type="ECO:0000256" key="1">
    <source>
        <dbReference type="SAM" id="Coils"/>
    </source>
</evidence>
<proteinExistence type="predicted"/>
<dbReference type="STRING" id="1499966.U14_01833"/>
<gene>
    <name evidence="2" type="ORF">U14_01833</name>
</gene>
<keyword evidence="3" id="KW-1185">Reference proteome</keyword>